<gene>
    <name evidence="1" type="ORF">Cme02nite_12750</name>
</gene>
<evidence type="ECO:0000313" key="2">
    <source>
        <dbReference type="Proteomes" id="UP000660339"/>
    </source>
</evidence>
<comment type="caution">
    <text evidence="1">The sequence shown here is derived from an EMBL/GenBank/DDBJ whole genome shotgun (WGS) entry which is preliminary data.</text>
</comment>
<protein>
    <submittedName>
        <fullName evidence="1">Uncharacterized protein</fullName>
    </submittedName>
</protein>
<proteinExistence type="predicted"/>
<keyword evidence="2" id="KW-1185">Reference proteome</keyword>
<organism evidence="1 2">
    <name type="scientific">Catellatospora methionotrophica</name>
    <dbReference type="NCBI Taxonomy" id="121620"/>
    <lineage>
        <taxon>Bacteria</taxon>
        <taxon>Bacillati</taxon>
        <taxon>Actinomycetota</taxon>
        <taxon>Actinomycetes</taxon>
        <taxon>Micromonosporales</taxon>
        <taxon>Micromonosporaceae</taxon>
        <taxon>Catellatospora</taxon>
    </lineage>
</organism>
<reference evidence="1" key="1">
    <citation type="submission" date="2021-01" db="EMBL/GenBank/DDBJ databases">
        <title>Whole genome shotgun sequence of Catellatospora methionotrophica NBRC 14553.</title>
        <authorList>
            <person name="Komaki H."/>
            <person name="Tamura T."/>
        </authorList>
    </citation>
    <scope>NUCLEOTIDE SEQUENCE</scope>
    <source>
        <strain evidence="1">NBRC 14553</strain>
    </source>
</reference>
<dbReference type="Proteomes" id="UP000660339">
    <property type="component" value="Unassembled WGS sequence"/>
</dbReference>
<sequence>MTPARCSDQVVKELTGQLFDCRVGWVDRHSSAESGTAADVHDPAETPPAEQIRAAVDRCLDAERALKELLVSIDGSKALTRNEVARLCERWRSRPTVLKLLAGGSSWEDEQSE</sequence>
<evidence type="ECO:0000313" key="1">
    <source>
        <dbReference type="EMBL" id="GIG12943.1"/>
    </source>
</evidence>
<accession>A0A8J3L729</accession>
<dbReference type="AlphaFoldDB" id="A0A8J3L729"/>
<dbReference type="EMBL" id="BONJ01000004">
    <property type="protein sequence ID" value="GIG12943.1"/>
    <property type="molecule type" value="Genomic_DNA"/>
</dbReference>
<name>A0A8J3L729_9ACTN</name>